<sequence length="226" mass="24780">MQAPVNPPRVEIRTTVTIPILDGAGKGVFHTFGGFSDGGEHFAIALGPQGRDVPLVRVHSECLTGDVFGSQRCDCGPQLNDALHRIGKEGGFVLYLRQEGRGIGLYAKLDAYVLQDQGLDTFEANERLNFPHDMRDFTPAAQMLLALGVRRIRLLTNNPDKAKQLEAAGIEIAEIVPTGVFVTEHNIQYLEAKVRKHAHRIDLAEMSDQIDALPRAIGGLRRLGKP</sequence>
<evidence type="ECO:0000256" key="7">
    <source>
        <dbReference type="ARBA" id="ARBA00022833"/>
    </source>
</evidence>
<feature type="binding site" evidence="11">
    <location>
        <position position="78"/>
    </location>
    <ligand>
        <name>GTP</name>
        <dbReference type="ChEBI" id="CHEBI:37565"/>
    </ligand>
</feature>
<dbReference type="InterPro" id="IPR036144">
    <property type="entry name" value="RibA-like_sf"/>
</dbReference>
<feature type="active site" description="Proton acceptor" evidence="11">
    <location>
        <position position="133"/>
    </location>
</feature>
<dbReference type="HAMAP" id="MF_00179">
    <property type="entry name" value="RibA"/>
    <property type="match status" value="1"/>
</dbReference>
<dbReference type="AlphaFoldDB" id="A0A211ZU18"/>
<feature type="binding site" evidence="11">
    <location>
        <position position="156"/>
    </location>
    <ligand>
        <name>GTP</name>
        <dbReference type="ChEBI" id="CHEBI:37565"/>
    </ligand>
</feature>
<dbReference type="InterPro" id="IPR000926">
    <property type="entry name" value="RibA"/>
</dbReference>
<comment type="pathway">
    <text evidence="1 11">Cofactor biosynthesis; riboflavin biosynthesis; 5-amino-6-(D-ribitylamino)uracil from GTP: step 1/4.</text>
</comment>
<organism evidence="13 14">
    <name type="scientific">Inquilinus limosus</name>
    <dbReference type="NCBI Taxonomy" id="171674"/>
    <lineage>
        <taxon>Bacteria</taxon>
        <taxon>Pseudomonadati</taxon>
        <taxon>Pseudomonadota</taxon>
        <taxon>Alphaproteobacteria</taxon>
        <taxon>Rhodospirillales</taxon>
        <taxon>Rhodospirillaceae</taxon>
        <taxon>Inquilinus</taxon>
    </lineage>
</organism>
<feature type="binding site" evidence="11">
    <location>
        <position position="73"/>
    </location>
    <ligand>
        <name>Zn(2+)</name>
        <dbReference type="ChEBI" id="CHEBI:29105"/>
        <note>catalytic</note>
    </ligand>
</feature>
<evidence type="ECO:0000256" key="11">
    <source>
        <dbReference type="HAMAP-Rule" id="MF_00179"/>
    </source>
</evidence>
<dbReference type="PANTHER" id="PTHR21327:SF18">
    <property type="entry name" value="3,4-DIHYDROXY-2-BUTANONE 4-PHOSPHATE SYNTHASE"/>
    <property type="match status" value="1"/>
</dbReference>
<accession>A0A211ZU18</accession>
<feature type="active site" description="Nucleophile" evidence="11">
    <location>
        <position position="135"/>
    </location>
</feature>
<comment type="catalytic activity">
    <reaction evidence="10 11">
        <text>GTP + 4 H2O = 2,5-diamino-6-hydroxy-4-(5-phosphoribosylamino)-pyrimidine + formate + 2 phosphate + 3 H(+)</text>
        <dbReference type="Rhea" id="RHEA:23704"/>
        <dbReference type="ChEBI" id="CHEBI:15377"/>
        <dbReference type="ChEBI" id="CHEBI:15378"/>
        <dbReference type="ChEBI" id="CHEBI:15740"/>
        <dbReference type="ChEBI" id="CHEBI:37565"/>
        <dbReference type="ChEBI" id="CHEBI:43474"/>
        <dbReference type="ChEBI" id="CHEBI:58614"/>
        <dbReference type="EC" id="3.5.4.25"/>
    </reaction>
</comment>
<evidence type="ECO:0000256" key="2">
    <source>
        <dbReference type="ARBA" id="ARBA00005520"/>
    </source>
</evidence>
<evidence type="ECO:0000313" key="14">
    <source>
        <dbReference type="Proteomes" id="UP000196655"/>
    </source>
</evidence>
<dbReference type="RefSeq" id="WP_088149577.1">
    <property type="nucleotide sequence ID" value="NZ_NHON01000003.1"/>
</dbReference>
<keyword evidence="6 11" id="KW-0378">Hydrolase</keyword>
<proteinExistence type="inferred from homology"/>
<evidence type="ECO:0000256" key="10">
    <source>
        <dbReference type="ARBA" id="ARBA00049295"/>
    </source>
</evidence>
<dbReference type="EC" id="3.5.4.25" evidence="11"/>
<evidence type="ECO:0000256" key="3">
    <source>
        <dbReference type="ARBA" id="ARBA00022619"/>
    </source>
</evidence>
<evidence type="ECO:0000256" key="6">
    <source>
        <dbReference type="ARBA" id="ARBA00022801"/>
    </source>
</evidence>
<keyword evidence="4 11" id="KW-0479">Metal-binding</keyword>
<dbReference type="GO" id="GO:0009231">
    <property type="term" value="P:riboflavin biosynthetic process"/>
    <property type="evidence" value="ECO:0007669"/>
    <property type="project" value="UniProtKB-UniRule"/>
</dbReference>
<dbReference type="InterPro" id="IPR032677">
    <property type="entry name" value="GTP_cyclohydro_II"/>
</dbReference>
<comment type="function">
    <text evidence="9 11">Catalyzes the conversion of GTP to 2,5-diamino-6-ribosylamino-4(3H)-pyrimidinone 5'-phosphate (DARP), formate and pyrophosphate.</text>
</comment>
<dbReference type="CDD" id="cd00641">
    <property type="entry name" value="GTP_cyclohydro2"/>
    <property type="match status" value="1"/>
</dbReference>
<dbReference type="STRING" id="1122125.GCA_000423185_02978"/>
<keyword evidence="8 11" id="KW-0342">GTP-binding</keyword>
<keyword evidence="7 11" id="KW-0862">Zinc</keyword>
<dbReference type="GO" id="GO:0003935">
    <property type="term" value="F:GTP cyclohydrolase II activity"/>
    <property type="evidence" value="ECO:0007669"/>
    <property type="project" value="UniProtKB-UniRule"/>
</dbReference>
<dbReference type="GO" id="GO:0008270">
    <property type="term" value="F:zinc ion binding"/>
    <property type="evidence" value="ECO:0007669"/>
    <property type="project" value="UniProtKB-UniRule"/>
</dbReference>
<feature type="binding site" evidence="11">
    <location>
        <position position="161"/>
    </location>
    <ligand>
        <name>GTP</name>
        <dbReference type="ChEBI" id="CHEBI:37565"/>
    </ligand>
</feature>
<comment type="caution">
    <text evidence="13">The sequence shown here is derived from an EMBL/GenBank/DDBJ whole genome shotgun (WGS) entry which is preliminary data.</text>
</comment>
<keyword evidence="14" id="KW-1185">Reference proteome</keyword>
<dbReference type="SUPFAM" id="SSF142695">
    <property type="entry name" value="RibA-like"/>
    <property type="match status" value="1"/>
</dbReference>
<comment type="similarity">
    <text evidence="2">In the N-terminal section; belongs to the DHBP synthase family.</text>
</comment>
<feature type="binding site" evidence="11">
    <location>
        <position position="62"/>
    </location>
    <ligand>
        <name>Zn(2+)</name>
        <dbReference type="ChEBI" id="CHEBI:29105"/>
        <note>catalytic</note>
    </ligand>
</feature>
<feature type="domain" description="GTP cyclohydrolase II" evidence="12">
    <location>
        <begin position="25"/>
        <end position="177"/>
    </location>
</feature>
<dbReference type="UniPathway" id="UPA00275">
    <property type="reaction ID" value="UER00400"/>
</dbReference>
<dbReference type="FunFam" id="3.40.50.10990:FF:000001">
    <property type="entry name" value="Riboflavin biosynthesis protein RibBA"/>
    <property type="match status" value="1"/>
</dbReference>
<evidence type="ECO:0000256" key="5">
    <source>
        <dbReference type="ARBA" id="ARBA00022741"/>
    </source>
</evidence>
<feature type="binding site" evidence="11">
    <location>
        <position position="75"/>
    </location>
    <ligand>
        <name>Zn(2+)</name>
        <dbReference type="ChEBI" id="CHEBI:29105"/>
        <note>catalytic</note>
    </ligand>
</feature>
<feature type="binding site" evidence="11">
    <location>
        <begin position="99"/>
        <end position="101"/>
    </location>
    <ligand>
        <name>GTP</name>
        <dbReference type="ChEBI" id="CHEBI:37565"/>
    </ligand>
</feature>
<evidence type="ECO:0000256" key="9">
    <source>
        <dbReference type="ARBA" id="ARBA00043932"/>
    </source>
</evidence>
<keyword evidence="3 11" id="KW-0686">Riboflavin biosynthesis</keyword>
<evidence type="ECO:0000313" key="13">
    <source>
        <dbReference type="EMBL" id="OWJ68788.1"/>
    </source>
</evidence>
<dbReference type="OrthoDB" id="9793111at2"/>
<dbReference type="Proteomes" id="UP000196655">
    <property type="component" value="Unassembled WGS sequence"/>
</dbReference>
<evidence type="ECO:0000256" key="8">
    <source>
        <dbReference type="ARBA" id="ARBA00023134"/>
    </source>
</evidence>
<keyword evidence="5 11" id="KW-0547">Nucleotide-binding</keyword>
<protein>
    <recommendedName>
        <fullName evidence="11">GTP cyclohydrolase-2</fullName>
        <ecNumber evidence="11">3.5.4.25</ecNumber>
    </recommendedName>
    <alternativeName>
        <fullName evidence="11">GTP cyclohydrolase II</fullName>
    </alternativeName>
</protein>
<dbReference type="NCBIfam" id="NF001591">
    <property type="entry name" value="PRK00393.1"/>
    <property type="match status" value="1"/>
</dbReference>
<dbReference type="EMBL" id="NHON01000003">
    <property type="protein sequence ID" value="OWJ68788.1"/>
    <property type="molecule type" value="Genomic_DNA"/>
</dbReference>
<evidence type="ECO:0000259" key="12">
    <source>
        <dbReference type="Pfam" id="PF00925"/>
    </source>
</evidence>
<dbReference type="PANTHER" id="PTHR21327">
    <property type="entry name" value="GTP CYCLOHYDROLASE II-RELATED"/>
    <property type="match status" value="1"/>
</dbReference>
<dbReference type="GO" id="GO:0005829">
    <property type="term" value="C:cytosol"/>
    <property type="evidence" value="ECO:0007669"/>
    <property type="project" value="TreeGrafter"/>
</dbReference>
<dbReference type="Pfam" id="PF00925">
    <property type="entry name" value="GTP_cyclohydro2"/>
    <property type="match status" value="1"/>
</dbReference>
<comment type="similarity">
    <text evidence="11">Belongs to the GTP cyclohydrolase II family.</text>
</comment>
<feature type="binding site" evidence="11">
    <location>
        <position position="121"/>
    </location>
    <ligand>
        <name>GTP</name>
        <dbReference type="ChEBI" id="CHEBI:37565"/>
    </ligand>
</feature>
<name>A0A211ZU18_9PROT</name>
<dbReference type="Gene3D" id="3.40.50.10990">
    <property type="entry name" value="GTP cyclohydrolase II"/>
    <property type="match status" value="1"/>
</dbReference>
<gene>
    <name evidence="11" type="primary">ribA</name>
    <name evidence="13" type="ORF">BWR60_03300</name>
</gene>
<comment type="cofactor">
    <cofactor evidence="11">
        <name>Zn(2+)</name>
        <dbReference type="ChEBI" id="CHEBI:29105"/>
    </cofactor>
    <text evidence="11">Binds 1 zinc ion per subunit.</text>
</comment>
<reference evidence="14" key="1">
    <citation type="submission" date="2017-05" db="EMBL/GenBank/DDBJ databases">
        <authorList>
            <person name="Macchi M."/>
            <person name="Festa S."/>
            <person name="Coppotelli B.M."/>
            <person name="Morelli I.S."/>
        </authorList>
    </citation>
    <scope>NUCLEOTIDE SEQUENCE [LARGE SCALE GENOMIC DNA]</scope>
    <source>
        <strain evidence="14">I</strain>
    </source>
</reference>
<evidence type="ECO:0000256" key="1">
    <source>
        <dbReference type="ARBA" id="ARBA00004853"/>
    </source>
</evidence>
<feature type="binding site" evidence="11">
    <location>
        <begin position="57"/>
        <end position="61"/>
    </location>
    <ligand>
        <name>GTP</name>
        <dbReference type="ChEBI" id="CHEBI:37565"/>
    </ligand>
</feature>
<dbReference type="GO" id="GO:0005525">
    <property type="term" value="F:GTP binding"/>
    <property type="evidence" value="ECO:0007669"/>
    <property type="project" value="UniProtKB-KW"/>
</dbReference>
<evidence type="ECO:0000256" key="4">
    <source>
        <dbReference type="ARBA" id="ARBA00022723"/>
    </source>
</evidence>